<organism evidence="1 2">
    <name type="scientific">Phocaeicola vulgatus</name>
    <name type="common">Bacteroides vulgatus</name>
    <dbReference type="NCBI Taxonomy" id="821"/>
    <lineage>
        <taxon>Bacteria</taxon>
        <taxon>Pseudomonadati</taxon>
        <taxon>Bacteroidota</taxon>
        <taxon>Bacteroidia</taxon>
        <taxon>Bacteroidales</taxon>
        <taxon>Bacteroidaceae</taxon>
        <taxon>Phocaeicola</taxon>
    </lineage>
</organism>
<dbReference type="InterPro" id="IPR021145">
    <property type="entry name" value="Portal_protein_SPP1_Gp6-like"/>
</dbReference>
<proteinExistence type="predicted"/>
<protein>
    <submittedName>
        <fullName evidence="1">Phage portal protein</fullName>
    </submittedName>
</protein>
<name>A0A395UQV3_PHOVU</name>
<evidence type="ECO:0000313" key="2">
    <source>
        <dbReference type="Proteomes" id="UP000266497"/>
    </source>
</evidence>
<dbReference type="EMBL" id="QRUD01000020">
    <property type="protein sequence ID" value="RGR40462.1"/>
    <property type="molecule type" value="Genomic_DNA"/>
</dbReference>
<gene>
    <name evidence="1" type="ORF">DWY53_08570</name>
</gene>
<sequence length="468" mass="54145">MDEITTILDSTRPVSDIISDLKEKSVDVPEWSKSLKDYDPSRHKIVTDKFSRKDKIKSDGRVEPASRIHLGLEKLLVKRITEFAFAIPVRRVYHNTEENEKRQQITKAIEAIYKYARIDSENIRRGNAYFASCEIFTIWYVVERPNTLYGFNSKYKLKCKTYSPMDGVRLYPLFDEWGDMIAMSFEYKKKIKDKEVPFFETYTADRHYKWKQQGEASWIAVTDPERIILKKIPGAYAYSPAPIFHGLEHIREEIEYTLSRNSDVIAYNSAPLLKVTGELVGDEDKGEARRLFRLKNGGDIAYVSWTQAIEALKYHVDTLLKLFFMQAQMPDLSFENMKSLGNIGFDARQMILSDAHLKIGDESGAWIEFFERECNVIKEFLKMMNTSWADEIDNIEVEHVITPFIQNDEDALINRCMKGNGGKAIFSQLESIEMAGYSNDPKGTLNQIQKEDKADRQARMNNLFEGAE</sequence>
<dbReference type="Pfam" id="PF05133">
    <property type="entry name" value="SPP1_portal"/>
    <property type="match status" value="1"/>
</dbReference>
<dbReference type="RefSeq" id="WP_117892740.1">
    <property type="nucleotide sequence ID" value="NZ_JAKKXA010000041.1"/>
</dbReference>
<dbReference type="Proteomes" id="UP000266497">
    <property type="component" value="Unassembled WGS sequence"/>
</dbReference>
<dbReference type="AlphaFoldDB" id="A0A395UQV3"/>
<accession>A0A395UQV3</accession>
<comment type="caution">
    <text evidence="1">The sequence shown here is derived from an EMBL/GenBank/DDBJ whole genome shotgun (WGS) entry which is preliminary data.</text>
</comment>
<evidence type="ECO:0000313" key="1">
    <source>
        <dbReference type="EMBL" id="RGR40462.1"/>
    </source>
</evidence>
<reference evidence="1 2" key="1">
    <citation type="submission" date="2018-08" db="EMBL/GenBank/DDBJ databases">
        <title>A genome reference for cultivated species of the human gut microbiota.</title>
        <authorList>
            <person name="Zou Y."/>
            <person name="Xue W."/>
            <person name="Luo G."/>
        </authorList>
    </citation>
    <scope>NUCLEOTIDE SEQUENCE [LARGE SCALE GENOMIC DNA]</scope>
    <source>
        <strain evidence="1 2">AF25-30LB</strain>
    </source>
</reference>